<dbReference type="PANTHER" id="PTHR21240:SF19">
    <property type="entry name" value="CATALYTIC_ HYDROLASE"/>
    <property type="match status" value="1"/>
</dbReference>
<protein>
    <recommendedName>
        <fullName evidence="2">Amidohydrolase-related domain-containing protein</fullName>
    </recommendedName>
</protein>
<dbReference type="InterPro" id="IPR006680">
    <property type="entry name" value="Amidohydro-rel"/>
</dbReference>
<dbReference type="SUPFAM" id="SSF51556">
    <property type="entry name" value="Metallo-dependent hydrolases"/>
    <property type="match status" value="1"/>
</dbReference>
<dbReference type="AlphaFoldDB" id="A0A0X1KUC8"/>
<gene>
    <name evidence="3" type="ORF">AJ81_08590</name>
</gene>
<keyword evidence="4" id="KW-1185">Reference proteome</keyword>
<dbReference type="Gene3D" id="3.20.20.140">
    <property type="entry name" value="Metal-dependent hydrolases"/>
    <property type="match status" value="1"/>
</dbReference>
<dbReference type="RefSeq" id="WP_031505131.1">
    <property type="nucleotide sequence ID" value="NC_022795.1"/>
</dbReference>
<accession>A0A0X1KUC8</accession>
<evidence type="ECO:0000313" key="4">
    <source>
        <dbReference type="Proteomes" id="UP000077469"/>
    </source>
</evidence>
<feature type="domain" description="Amidohydrolase-related" evidence="2">
    <location>
        <begin position="36"/>
        <end position="271"/>
    </location>
</feature>
<dbReference type="GO" id="GO:0016787">
    <property type="term" value="F:hydrolase activity"/>
    <property type="evidence" value="ECO:0007669"/>
    <property type="project" value="InterPro"/>
</dbReference>
<organism evidence="3 4">
    <name type="scientific">Pseudothermotoga hypogea DSM 11164 = NBRC 106472</name>
    <dbReference type="NCBI Taxonomy" id="1123384"/>
    <lineage>
        <taxon>Bacteria</taxon>
        <taxon>Thermotogati</taxon>
        <taxon>Thermotogota</taxon>
        <taxon>Thermotogae</taxon>
        <taxon>Thermotogales</taxon>
        <taxon>Thermotogaceae</taxon>
        <taxon>Pseudothermotoga</taxon>
    </lineage>
</organism>
<dbReference type="OrthoDB" id="9771932at2"/>
<dbReference type="PANTHER" id="PTHR21240">
    <property type="entry name" value="2-AMINO-3-CARBOXYLMUCONATE-6-SEMIALDEHYDE DECARBOXYLASE"/>
    <property type="match status" value="1"/>
</dbReference>
<dbReference type="GO" id="GO:0016831">
    <property type="term" value="F:carboxy-lyase activity"/>
    <property type="evidence" value="ECO:0007669"/>
    <property type="project" value="InterPro"/>
</dbReference>
<dbReference type="Pfam" id="PF04909">
    <property type="entry name" value="Amidohydro_2"/>
    <property type="match status" value="1"/>
</dbReference>
<dbReference type="Proteomes" id="UP000077469">
    <property type="component" value="Chromosome"/>
</dbReference>
<evidence type="ECO:0000259" key="2">
    <source>
        <dbReference type="Pfam" id="PF04909"/>
    </source>
</evidence>
<dbReference type="InterPro" id="IPR032465">
    <property type="entry name" value="ACMSD"/>
</dbReference>
<dbReference type="PATRIC" id="fig|1123384.7.peg.1721"/>
<keyword evidence="1" id="KW-0456">Lyase</keyword>
<proteinExistence type="predicted"/>
<name>A0A0X1KUC8_9THEM</name>
<dbReference type="KEGG" id="phy:AJ81_08590"/>
<evidence type="ECO:0000256" key="1">
    <source>
        <dbReference type="ARBA" id="ARBA00023239"/>
    </source>
</evidence>
<reference evidence="3 4" key="1">
    <citation type="submission" date="2014-01" db="EMBL/GenBank/DDBJ databases">
        <title>Genome sequencing of Thermotog hypogea.</title>
        <authorList>
            <person name="Zhang X."/>
            <person name="Alvare G."/>
            <person name="Fristensky B."/>
            <person name="Chen L."/>
            <person name="Suen T."/>
            <person name="Chen Q."/>
            <person name="Ma K."/>
        </authorList>
    </citation>
    <scope>NUCLEOTIDE SEQUENCE [LARGE SCALE GENOMIC DNA]</scope>
    <source>
        <strain evidence="3 4">DSM 11164</strain>
    </source>
</reference>
<dbReference type="PaxDb" id="1123384-AJ81_08590"/>
<dbReference type="EMBL" id="CP007141">
    <property type="protein sequence ID" value="AJC74865.1"/>
    <property type="molecule type" value="Genomic_DNA"/>
</dbReference>
<sequence length="273" mass="31312">MIPRVFDVHVHFVEDERLYSDRVEQLLRYAEEFNVRKIALIGNLGANHLVEKAFREYPDVFVGLARVDLDADEPEVVDEYNKRGFAGLKVILTRKDYDDPSYFPFYERAEENNMVVLFHTGVIGGPVDYLLNESSAFPGREDASSKMLRGKSSARMRSLFLDTIANTFPKLKIIGAHLGWPEYLVSCAVARWRRNVYFDISGGEVVRRHIIEGKYIKREISVKKVLFGTDSSVEKMPREIICWYDALRGMGLTHEEIDSIMYGNAANVFGLEE</sequence>
<dbReference type="InterPro" id="IPR032466">
    <property type="entry name" value="Metal_Hydrolase"/>
</dbReference>
<evidence type="ECO:0000313" key="3">
    <source>
        <dbReference type="EMBL" id="AJC74865.1"/>
    </source>
</evidence>
<dbReference type="STRING" id="1123384.AJ81_08590"/>